<evidence type="ECO:0000256" key="5">
    <source>
        <dbReference type="ARBA" id="ARBA00022525"/>
    </source>
</evidence>
<dbReference type="Gene3D" id="3.20.20.140">
    <property type="entry name" value="Metal-dependent hydrolases"/>
    <property type="match status" value="1"/>
</dbReference>
<name>A0AAV9UST9_9PEZI</name>
<comment type="cofactor">
    <cofactor evidence="1">
        <name>Zn(2+)</name>
        <dbReference type="ChEBI" id="CHEBI:29105"/>
    </cofactor>
</comment>
<reference evidence="11 12" key="1">
    <citation type="submission" date="2019-10" db="EMBL/GenBank/DDBJ databases">
        <authorList>
            <person name="Palmer J.M."/>
        </authorList>
    </citation>
    <scope>NUCLEOTIDE SEQUENCE [LARGE SCALE GENOMIC DNA]</scope>
    <source>
        <strain evidence="11 12">TWF730</strain>
    </source>
</reference>
<dbReference type="GO" id="GO:0006154">
    <property type="term" value="P:adenosine catabolic process"/>
    <property type="evidence" value="ECO:0007669"/>
    <property type="project" value="TreeGrafter"/>
</dbReference>
<dbReference type="Proteomes" id="UP001373714">
    <property type="component" value="Unassembled WGS sequence"/>
</dbReference>
<dbReference type="PANTHER" id="PTHR11409:SF39">
    <property type="entry name" value="ADENOSINE DEAMINASE 2"/>
    <property type="match status" value="1"/>
</dbReference>
<feature type="domain" description="Adenosine deaminase" evidence="10">
    <location>
        <begin position="201"/>
        <end position="494"/>
    </location>
</feature>
<sequence length="541" mass="61276">MAVATQSIDALVREHKANREVLIAKEKERRHDFGFRQRMSPLAVEAAAVVREIREIEKVKVWSKVAESQEEVYSGMAFTLAKERMEKTLLWKVVKRMPKGALLHSHFDAMCDMRWMCEAAIEMPDVLVSVPRPLLTSDDYANAAAPTFKIGEVTTDSTPFTSASYEPGTFVPLASQITPSNREDFINYFIRHTTISIPESLSQHHGLHNIWRRFQAVFGVILGISQYTPFFRKMVTRVMSQLAADGVRYVDIRTVFFVPENPEDRHKGAFQQIAAFKEELEAFKATPEGKNFWGARIIWTTLRIHSREYIEENMRYCVEVYKKFPDIIAGFDLVGQEDLGRPLVDLIPELKYFETLCAQEGVTIPFFFHAGEVNSDGDVHDENLFDAILLGTKRIGHGFSMYKHPLLLEEVRERNICLEVCPISNEVLRLASSILSHPLPSFMANGVAVALANDDPGILGQGATGMSHDFFQVLQAFDNVGLEGVGDLVETSVMFAAFEGEEVGVVKPGGLREKYLKELREEWEEFYKWIVEEIKPSVATL</sequence>
<dbReference type="InterPro" id="IPR006330">
    <property type="entry name" value="Ado/ade_deaminase"/>
</dbReference>
<keyword evidence="5" id="KW-0964">Secreted</keyword>
<evidence type="ECO:0000256" key="7">
    <source>
        <dbReference type="ARBA" id="ARBA00022729"/>
    </source>
</evidence>
<dbReference type="Pfam" id="PF00962">
    <property type="entry name" value="A_deaminase"/>
    <property type="match status" value="1"/>
</dbReference>
<dbReference type="EMBL" id="JAVHNS010000007">
    <property type="protein sequence ID" value="KAK6349051.1"/>
    <property type="molecule type" value="Genomic_DNA"/>
</dbReference>
<dbReference type="InterPro" id="IPR032466">
    <property type="entry name" value="Metal_Hydrolase"/>
</dbReference>
<evidence type="ECO:0000256" key="3">
    <source>
        <dbReference type="ARBA" id="ARBA00006083"/>
    </source>
</evidence>
<dbReference type="SUPFAM" id="SSF51556">
    <property type="entry name" value="Metallo-dependent hydrolases"/>
    <property type="match status" value="1"/>
</dbReference>
<accession>A0AAV9UST9</accession>
<evidence type="ECO:0000256" key="8">
    <source>
        <dbReference type="ARBA" id="ARBA00022801"/>
    </source>
</evidence>
<comment type="catalytic activity">
    <reaction evidence="9">
        <text>adenosine + H2O + H(+) = inosine + NH4(+)</text>
        <dbReference type="Rhea" id="RHEA:24408"/>
        <dbReference type="ChEBI" id="CHEBI:15377"/>
        <dbReference type="ChEBI" id="CHEBI:15378"/>
        <dbReference type="ChEBI" id="CHEBI:16335"/>
        <dbReference type="ChEBI" id="CHEBI:17596"/>
        <dbReference type="ChEBI" id="CHEBI:28938"/>
        <dbReference type="EC" id="3.5.4.4"/>
    </reaction>
</comment>
<dbReference type="EC" id="3.5.4.4" evidence="4"/>
<dbReference type="PANTHER" id="PTHR11409">
    <property type="entry name" value="ADENOSINE DEAMINASE"/>
    <property type="match status" value="1"/>
</dbReference>
<dbReference type="GO" id="GO:0046103">
    <property type="term" value="P:inosine biosynthetic process"/>
    <property type="evidence" value="ECO:0007669"/>
    <property type="project" value="TreeGrafter"/>
</dbReference>
<evidence type="ECO:0000256" key="1">
    <source>
        <dbReference type="ARBA" id="ARBA00001947"/>
    </source>
</evidence>
<proteinExistence type="inferred from homology"/>
<dbReference type="InterPro" id="IPR001365">
    <property type="entry name" value="A_deaminase_dom"/>
</dbReference>
<comment type="caution">
    <text evidence="11">The sequence shown here is derived from an EMBL/GenBank/DDBJ whole genome shotgun (WGS) entry which is preliminary data.</text>
</comment>
<keyword evidence="12" id="KW-1185">Reference proteome</keyword>
<evidence type="ECO:0000256" key="4">
    <source>
        <dbReference type="ARBA" id="ARBA00012784"/>
    </source>
</evidence>
<evidence type="ECO:0000313" key="11">
    <source>
        <dbReference type="EMBL" id="KAK6349051.1"/>
    </source>
</evidence>
<dbReference type="GO" id="GO:0005576">
    <property type="term" value="C:extracellular region"/>
    <property type="evidence" value="ECO:0007669"/>
    <property type="project" value="UniProtKB-SubCell"/>
</dbReference>
<keyword evidence="7" id="KW-0732">Signal</keyword>
<evidence type="ECO:0000256" key="6">
    <source>
        <dbReference type="ARBA" id="ARBA00022723"/>
    </source>
</evidence>
<comment type="similarity">
    <text evidence="3">Belongs to the metallo-dependent hydrolases superfamily. Adenosine and AMP deaminases family. ADGF subfamily.</text>
</comment>
<dbReference type="GO" id="GO:0004000">
    <property type="term" value="F:adenosine deaminase activity"/>
    <property type="evidence" value="ECO:0007669"/>
    <property type="project" value="TreeGrafter"/>
</dbReference>
<evidence type="ECO:0000313" key="12">
    <source>
        <dbReference type="Proteomes" id="UP001373714"/>
    </source>
</evidence>
<comment type="subcellular location">
    <subcellularLocation>
        <location evidence="2">Secreted</location>
    </subcellularLocation>
</comment>
<dbReference type="FunFam" id="3.20.20.140:FF:000017">
    <property type="entry name" value="Adenosine deaminase 2"/>
    <property type="match status" value="1"/>
</dbReference>
<gene>
    <name evidence="11" type="ORF">TWF730_009811</name>
</gene>
<keyword evidence="6" id="KW-0479">Metal-binding</keyword>
<protein>
    <recommendedName>
        <fullName evidence="4">adenosine deaminase</fullName>
        <ecNumber evidence="4">3.5.4.4</ecNumber>
    </recommendedName>
</protein>
<keyword evidence="8" id="KW-0378">Hydrolase</keyword>
<organism evidence="11 12">
    <name type="scientific">Orbilia blumenaviensis</name>
    <dbReference type="NCBI Taxonomy" id="1796055"/>
    <lineage>
        <taxon>Eukaryota</taxon>
        <taxon>Fungi</taxon>
        <taxon>Dikarya</taxon>
        <taxon>Ascomycota</taxon>
        <taxon>Pezizomycotina</taxon>
        <taxon>Orbiliomycetes</taxon>
        <taxon>Orbiliales</taxon>
        <taxon>Orbiliaceae</taxon>
        <taxon>Orbilia</taxon>
    </lineage>
</organism>
<evidence type="ECO:0000256" key="2">
    <source>
        <dbReference type="ARBA" id="ARBA00004613"/>
    </source>
</evidence>
<dbReference type="GO" id="GO:0046872">
    <property type="term" value="F:metal ion binding"/>
    <property type="evidence" value="ECO:0007669"/>
    <property type="project" value="UniProtKB-KW"/>
</dbReference>
<evidence type="ECO:0000256" key="9">
    <source>
        <dbReference type="ARBA" id="ARBA00047764"/>
    </source>
</evidence>
<dbReference type="AlphaFoldDB" id="A0AAV9UST9"/>
<evidence type="ECO:0000259" key="10">
    <source>
        <dbReference type="Pfam" id="PF00962"/>
    </source>
</evidence>